<dbReference type="EMBL" id="MU275884">
    <property type="protein sequence ID" value="KAI0048584.1"/>
    <property type="molecule type" value="Genomic_DNA"/>
</dbReference>
<accession>A0ACB8RX38</accession>
<evidence type="ECO:0000313" key="1">
    <source>
        <dbReference type="EMBL" id="KAI0048584.1"/>
    </source>
</evidence>
<name>A0ACB8RX38_9AGAM</name>
<evidence type="ECO:0000313" key="2">
    <source>
        <dbReference type="Proteomes" id="UP000814033"/>
    </source>
</evidence>
<reference evidence="1" key="1">
    <citation type="submission" date="2021-02" db="EMBL/GenBank/DDBJ databases">
        <authorList>
            <consortium name="DOE Joint Genome Institute"/>
            <person name="Ahrendt S."/>
            <person name="Looney B.P."/>
            <person name="Miyauchi S."/>
            <person name="Morin E."/>
            <person name="Drula E."/>
            <person name="Courty P.E."/>
            <person name="Chicoki N."/>
            <person name="Fauchery L."/>
            <person name="Kohler A."/>
            <person name="Kuo A."/>
            <person name="Labutti K."/>
            <person name="Pangilinan J."/>
            <person name="Lipzen A."/>
            <person name="Riley R."/>
            <person name="Andreopoulos W."/>
            <person name="He G."/>
            <person name="Johnson J."/>
            <person name="Barry K.W."/>
            <person name="Grigoriev I.V."/>
            <person name="Nagy L."/>
            <person name="Hibbett D."/>
            <person name="Henrissat B."/>
            <person name="Matheny P.B."/>
            <person name="Labbe J."/>
            <person name="Martin F."/>
        </authorList>
    </citation>
    <scope>NUCLEOTIDE SEQUENCE</scope>
    <source>
        <strain evidence="1">FP105234-sp</strain>
    </source>
</reference>
<proteinExistence type="predicted"/>
<reference evidence="1" key="2">
    <citation type="journal article" date="2022" name="New Phytol.">
        <title>Evolutionary transition to the ectomycorrhizal habit in the genomes of a hyperdiverse lineage of mushroom-forming fungi.</title>
        <authorList>
            <person name="Looney B."/>
            <person name="Miyauchi S."/>
            <person name="Morin E."/>
            <person name="Drula E."/>
            <person name="Courty P.E."/>
            <person name="Kohler A."/>
            <person name="Kuo A."/>
            <person name="LaButti K."/>
            <person name="Pangilinan J."/>
            <person name="Lipzen A."/>
            <person name="Riley R."/>
            <person name="Andreopoulos W."/>
            <person name="He G."/>
            <person name="Johnson J."/>
            <person name="Nolan M."/>
            <person name="Tritt A."/>
            <person name="Barry K.W."/>
            <person name="Grigoriev I.V."/>
            <person name="Nagy L.G."/>
            <person name="Hibbett D."/>
            <person name="Henrissat B."/>
            <person name="Matheny P.B."/>
            <person name="Labbe J."/>
            <person name="Martin F.M."/>
        </authorList>
    </citation>
    <scope>NUCLEOTIDE SEQUENCE</scope>
    <source>
        <strain evidence="1">FP105234-sp</strain>
    </source>
</reference>
<protein>
    <submittedName>
        <fullName evidence="1">Uncharacterized protein</fullName>
    </submittedName>
</protein>
<organism evidence="1 2">
    <name type="scientific">Auriscalpium vulgare</name>
    <dbReference type="NCBI Taxonomy" id="40419"/>
    <lineage>
        <taxon>Eukaryota</taxon>
        <taxon>Fungi</taxon>
        <taxon>Dikarya</taxon>
        <taxon>Basidiomycota</taxon>
        <taxon>Agaricomycotina</taxon>
        <taxon>Agaricomycetes</taxon>
        <taxon>Russulales</taxon>
        <taxon>Auriscalpiaceae</taxon>
        <taxon>Auriscalpium</taxon>
    </lineage>
</organism>
<sequence length="372" mass="42481">MHRDSSGRPFIPDIWDCRDQFPHLRGRRAFPFPIIPKHDETPEDKRLRLVHQTGLPGYIQMRAETNHWSEGHDIGQEFHGTLTDCVWELRTPLADLQTRSAEGCYRARVELALRMYVGHQIARDPATAVKLWKQVSKDPPRFDDEELWEGSAYAQALRFLSAHYVREYAETGDLAKICMSIILALKAGPKTAHTHARAEAVAVVMALCRDIHSDMASKMSLIHWTMIIYVYQEIFTHDLHCVLDLLRSASPQPTPQRVLECSRKGCTVRSEGPLRACSGLCPSRNKPLYCSEGRQKLDWPEHKPLCGGKIDRNETATLRMLDGTVTVYKFSELKSTEIESVRRLIKKNEAYMQCFMDVCRSYAEDVAAALEI</sequence>
<dbReference type="Proteomes" id="UP000814033">
    <property type="component" value="Unassembled WGS sequence"/>
</dbReference>
<gene>
    <name evidence="1" type="ORF">FA95DRAFT_1605090</name>
</gene>
<keyword evidence="2" id="KW-1185">Reference proteome</keyword>
<comment type="caution">
    <text evidence="1">The sequence shown here is derived from an EMBL/GenBank/DDBJ whole genome shotgun (WGS) entry which is preliminary data.</text>
</comment>